<evidence type="ECO:0000256" key="1">
    <source>
        <dbReference type="ARBA" id="ARBA00022801"/>
    </source>
</evidence>
<dbReference type="RefSeq" id="WP_073075526.1">
    <property type="nucleotide sequence ID" value="NZ_FRBT01000012.1"/>
</dbReference>
<accession>A0A1M7MF57</accession>
<evidence type="ECO:0000259" key="3">
    <source>
        <dbReference type="Pfam" id="PF00326"/>
    </source>
</evidence>
<evidence type="ECO:0000313" key="4">
    <source>
        <dbReference type="EMBL" id="SHM89539.1"/>
    </source>
</evidence>
<dbReference type="Gene3D" id="3.40.50.1820">
    <property type="entry name" value="alpha/beta hydrolase"/>
    <property type="match status" value="1"/>
</dbReference>
<evidence type="ECO:0000313" key="5">
    <source>
        <dbReference type="Proteomes" id="UP000184028"/>
    </source>
</evidence>
<dbReference type="PANTHER" id="PTHR42776:SF27">
    <property type="entry name" value="DIPEPTIDYL PEPTIDASE FAMILY MEMBER 6"/>
    <property type="match status" value="1"/>
</dbReference>
<keyword evidence="2" id="KW-1133">Transmembrane helix</keyword>
<dbReference type="InterPro" id="IPR001375">
    <property type="entry name" value="Peptidase_S9_cat"/>
</dbReference>
<keyword evidence="2" id="KW-0472">Membrane</keyword>
<keyword evidence="2" id="KW-0812">Transmembrane</keyword>
<feature type="domain" description="Peptidase S9 prolyl oligopeptidase catalytic" evidence="3">
    <location>
        <begin position="702"/>
        <end position="877"/>
    </location>
</feature>
<reference evidence="5" key="1">
    <citation type="submission" date="2016-11" db="EMBL/GenBank/DDBJ databases">
        <authorList>
            <person name="Varghese N."/>
            <person name="Submissions S."/>
        </authorList>
    </citation>
    <scope>NUCLEOTIDE SEQUENCE [LARGE SCALE GENOMIC DNA]</scope>
    <source>
        <strain evidence="5">DSM 24724</strain>
    </source>
</reference>
<dbReference type="AlphaFoldDB" id="A0A1M7MF57"/>
<organism evidence="4 5">
    <name type="scientific">Flavobacterium chilense</name>
    <dbReference type="NCBI Taxonomy" id="946677"/>
    <lineage>
        <taxon>Bacteria</taxon>
        <taxon>Pseudomonadati</taxon>
        <taxon>Bacteroidota</taxon>
        <taxon>Flavobacteriia</taxon>
        <taxon>Flavobacteriales</taxon>
        <taxon>Flavobacteriaceae</taxon>
        <taxon>Flavobacterium</taxon>
    </lineage>
</organism>
<keyword evidence="1" id="KW-0378">Hydrolase</keyword>
<dbReference type="EMBL" id="FRBT01000012">
    <property type="protein sequence ID" value="SHM89539.1"/>
    <property type="molecule type" value="Genomic_DNA"/>
</dbReference>
<dbReference type="Proteomes" id="UP000184028">
    <property type="component" value="Unassembled WGS sequence"/>
</dbReference>
<gene>
    <name evidence="4" type="ORF">SAMN05444484_11273</name>
</gene>
<dbReference type="SUPFAM" id="SSF53474">
    <property type="entry name" value="alpha/beta-Hydrolases"/>
    <property type="match status" value="1"/>
</dbReference>
<dbReference type="PANTHER" id="PTHR42776">
    <property type="entry name" value="SERINE PEPTIDASE S9 FAMILY MEMBER"/>
    <property type="match status" value="1"/>
</dbReference>
<dbReference type="SUPFAM" id="SSF82171">
    <property type="entry name" value="DPP6 N-terminal domain-like"/>
    <property type="match status" value="1"/>
</dbReference>
<feature type="transmembrane region" description="Helical" evidence="2">
    <location>
        <begin position="21"/>
        <end position="37"/>
    </location>
</feature>
<dbReference type="GO" id="GO:0006508">
    <property type="term" value="P:proteolysis"/>
    <property type="evidence" value="ECO:0007669"/>
    <property type="project" value="InterPro"/>
</dbReference>
<dbReference type="InterPro" id="IPR029058">
    <property type="entry name" value="AB_hydrolase_fold"/>
</dbReference>
<evidence type="ECO:0000256" key="2">
    <source>
        <dbReference type="SAM" id="Phobius"/>
    </source>
</evidence>
<name>A0A1M7MF57_9FLAO</name>
<dbReference type="Pfam" id="PF00326">
    <property type="entry name" value="Peptidase_S9"/>
    <property type="match status" value="1"/>
</dbReference>
<keyword evidence="5" id="KW-1185">Reference proteome</keyword>
<sequence length="885" mass="102309">MRANNIKYNRKTGALRKKVPVFYIVFTALLISFFGFAQKNPKKQLTAADYHLWSSLKVEKLSEKAKWVSYSVYYENGNDTLFVKNNKGTVTYNFPKASKGEFIGDSWFSSMSFKGELLVTDLLTSKQEIVAKVLRYDLRVGTKDIILLRKQSDGKKELELKNVATNKSFILNDIDNYWYSPKADALVYTIKSESNITATLLNLRDKTTTVISSNPNVFEYSDIVWQKNAKSIAFLQQPLEGDKKTIRTSVGYYTIAEHILYTFNPALQEDFPLDIEIISSSFAYLSISEDGKRIFFGLQKTMNPVDTSKVQTWNTQDKFLYPAKVQIDGWNRLAKVAVWWPQQNHFNCITSNEFPKMMLSGDKKQALLYNPQQYEPQANRDAPLDIYILNLDTRDRKLVLQNQLGAETGVCVSIYEKQIVYFKDKHWWVYDMENNLHKNLTKDLGVTFSDDDSDWPEEASPFGNPGWIQEDKTLFIYDKYDIWSIALDGRGAVRLTRGRENKTVYRIVSQSKDEFNKMNYDGSYKGEFESNDRLLIKTEALERTGYCFWDNKNGLQPLLDKKMHTSEFITSAKSEAYVYVEQNFNLPARLVIKESLNAKEKVLFQSNSQHFKYNWGSSRLIAYNNSNGAVLNGVLFYPANYHATTKYPMVVHIYEKQSKELYNYVNPSQHNPTGFNITNFTLKGYFVFLPDIVYEIGNPGSSAVDCVVSATKKVVNIESSIDSTRIGLTGHSYGGYETDYIITQTNMFKTAVAGAAITDYISGYLRVAWGLQKPNFWHYEFGQLRIGKSLYEDYAAYLRNSPVYHADKVKTPLLSWAGEQDSVVHYYQSIEFYLALRRLGKINTMLIYPREDHVLMDEKHQQDLTERIEQWFDYYLKAEKKPQWL</sequence>
<protein>
    <submittedName>
        <fullName evidence="4">Prolyl oligopeptidase family protein</fullName>
    </submittedName>
</protein>
<dbReference type="GO" id="GO:0004252">
    <property type="term" value="F:serine-type endopeptidase activity"/>
    <property type="evidence" value="ECO:0007669"/>
    <property type="project" value="TreeGrafter"/>
</dbReference>
<proteinExistence type="predicted"/>
<dbReference type="STRING" id="946677.SAMN05444484_11273"/>